<dbReference type="KEGG" id="ece:Z1567"/>
<reference evidence="3 5" key="2">
    <citation type="submission" date="2016-10" db="EMBL/GenBank/DDBJ databases">
        <title>E. coli O157:H7 PA20.</title>
        <authorList>
            <person name="Uhlich G.A."/>
            <person name="Chen C.-Y."/>
            <person name="Paoli G."/>
        </authorList>
    </citation>
    <scope>NUCLEOTIDE SEQUENCE [LARGE SCALE GENOMIC DNA]</scope>
    <source>
        <strain evidence="3 5">PA20</strain>
    </source>
</reference>
<evidence type="ECO:0000313" key="5">
    <source>
        <dbReference type="Proteomes" id="UP000177471"/>
    </source>
</evidence>
<dbReference type="EMBL" id="AE005174">
    <property type="protein sequence ID" value="AAG55682.1"/>
    <property type="molecule type" value="Genomic_DNA"/>
</dbReference>
<gene>
    <name evidence="1" type="ordered locus">Z1128</name>
    <name evidence="2" type="ordered locus">Z1567</name>
    <name evidence="3" type="ORF">AU473_13770</name>
</gene>
<dbReference type="PATRIC" id="fig|386585.9.peg.1412"/>
<dbReference type="Proteomes" id="UP000002519">
    <property type="component" value="Chromosome"/>
</dbReference>
<evidence type="ECO:0008006" key="6">
    <source>
        <dbReference type="Google" id="ProtNLM"/>
    </source>
</evidence>
<dbReference type="EMBL" id="AE005174">
    <property type="protein sequence ID" value="AAG55273.1"/>
    <property type="molecule type" value="Genomic_DNA"/>
</dbReference>
<dbReference type="EMBL" id="CP017669">
    <property type="protein sequence ID" value="APA41892.1"/>
    <property type="molecule type" value="Genomic_DNA"/>
</dbReference>
<protein>
    <recommendedName>
        <fullName evidence="6">Inovirus Gp2 family protein</fullName>
    </recommendedName>
</protein>
<accession>A0A0H3JCR1</accession>
<name>A0A0H3JCR1_ECO57</name>
<evidence type="ECO:0000313" key="4">
    <source>
        <dbReference type="Proteomes" id="UP000002519"/>
    </source>
</evidence>
<dbReference type="KEGG" id="ece:Z1128"/>
<dbReference type="AlphaFoldDB" id="A0A0H3JCR1"/>
<dbReference type="PIR" id="E85601">
    <property type="entry name" value="E85601"/>
</dbReference>
<sequence length="187" mass="22435">MYNANPNYEMDFMILKDVNEHMEGLFQRFSKLLPFRIDFAYRKDTPSFGHSCRHSMCIEMHRLLSETQTMLAGYYWVMEYTSNKGLHIHFIGYLDGQRHNKSYRISRQLGDIWRRITEGEGYFHLCRAKDKYPVRIDHVIHYSDKSAVDDLRYALSYLAKQDQKEHGIILRRSRLPEKSNRGRPRHN</sequence>
<evidence type="ECO:0000313" key="1">
    <source>
        <dbReference type="EMBL" id="AAG55273.1"/>
    </source>
</evidence>
<organism evidence="2 4">
    <name type="scientific">Escherichia coli O157:H7</name>
    <dbReference type="NCBI Taxonomy" id="83334"/>
    <lineage>
        <taxon>Bacteria</taxon>
        <taxon>Pseudomonadati</taxon>
        <taxon>Pseudomonadota</taxon>
        <taxon>Gammaproteobacteria</taxon>
        <taxon>Enterobacterales</taxon>
        <taxon>Enterobacteriaceae</taxon>
        <taxon>Escherichia</taxon>
    </lineage>
</organism>
<evidence type="ECO:0000313" key="3">
    <source>
        <dbReference type="EMBL" id="APA41892.1"/>
    </source>
</evidence>
<reference evidence="2 4" key="1">
    <citation type="journal article" date="2001" name="Nature">
        <title>Genome sequence of enterohaemorrhagic Escherichia coli O157:H7.</title>
        <authorList>
            <person name="Perna N.T."/>
            <person name="Plunkett G.III."/>
            <person name="Burland V."/>
            <person name="Mau B."/>
            <person name="Glasner J.D."/>
            <person name="Rose D.J."/>
            <person name="Mayhew G.F."/>
            <person name="Evans P.S."/>
            <person name="Gregor J."/>
            <person name="Kirkpatrick H.A."/>
            <person name="Posfai G."/>
            <person name="Hackett J."/>
            <person name="Klink S."/>
            <person name="Boutin A."/>
            <person name="Shao Y."/>
            <person name="Miller L."/>
            <person name="Grotbeck E.J."/>
            <person name="Davis N.W."/>
            <person name="Lim A."/>
            <person name="Dimalanta E."/>
            <person name="Potamousis K."/>
            <person name="Apodaca J."/>
            <person name="Anantharaman T.S."/>
            <person name="Lin J."/>
            <person name="Yen G."/>
            <person name="Schwartz D.C."/>
            <person name="Welch R.A."/>
            <person name="Blattner F.R."/>
        </authorList>
    </citation>
    <scope>NUCLEOTIDE SEQUENCE [LARGE SCALE GENOMIC DNA]</scope>
    <source>
        <strain evidence="2">EDL933</strain>
        <strain evidence="4">O157:H7 / EDL933 / ATCC 700927 / EHEC</strain>
    </source>
</reference>
<evidence type="ECO:0000313" key="2">
    <source>
        <dbReference type="EMBL" id="AAG55682.1"/>
    </source>
</evidence>
<dbReference type="RefSeq" id="WP_000282084.1">
    <property type="nucleotide sequence ID" value="NZ_BFBE01000124.1"/>
</dbReference>
<proteinExistence type="predicted"/>
<dbReference type="Proteomes" id="UP000177471">
    <property type="component" value="Chromosome"/>
</dbReference>
<dbReference type="PIR" id="H90791">
    <property type="entry name" value="H90791"/>
</dbReference>
<dbReference type="OMA" id="NEHMDGM"/>